<dbReference type="GeneID" id="111243007"/>
<reference evidence="2" key="1">
    <citation type="submission" date="2021-01" db="UniProtKB">
        <authorList>
            <consortium name="EnsemblMetazoa"/>
        </authorList>
    </citation>
    <scope>IDENTIFICATION</scope>
</reference>
<dbReference type="AlphaFoldDB" id="A0A7M7JAL6"/>
<keyword evidence="1" id="KW-0732">Signal</keyword>
<evidence type="ECO:0000256" key="1">
    <source>
        <dbReference type="SAM" id="SignalP"/>
    </source>
</evidence>
<dbReference type="EnsemblMetazoa" id="XM_022788001">
    <property type="protein sequence ID" value="XP_022643736"/>
    <property type="gene ID" value="LOC111243007"/>
</dbReference>
<dbReference type="OrthoDB" id="10327875at2759"/>
<proteinExistence type="predicted"/>
<protein>
    <recommendedName>
        <fullName evidence="4">Secreted protein</fullName>
    </recommendedName>
</protein>
<dbReference type="InParanoid" id="A0A7M7JAL6"/>
<organism evidence="2 3">
    <name type="scientific">Varroa destructor</name>
    <name type="common">Honeybee mite</name>
    <dbReference type="NCBI Taxonomy" id="109461"/>
    <lineage>
        <taxon>Eukaryota</taxon>
        <taxon>Metazoa</taxon>
        <taxon>Ecdysozoa</taxon>
        <taxon>Arthropoda</taxon>
        <taxon>Chelicerata</taxon>
        <taxon>Arachnida</taxon>
        <taxon>Acari</taxon>
        <taxon>Parasitiformes</taxon>
        <taxon>Mesostigmata</taxon>
        <taxon>Gamasina</taxon>
        <taxon>Dermanyssoidea</taxon>
        <taxon>Varroidae</taxon>
        <taxon>Varroa</taxon>
    </lineage>
</organism>
<dbReference type="Proteomes" id="UP000594260">
    <property type="component" value="Unplaced"/>
</dbReference>
<accession>A0A7M7JAL6</accession>
<evidence type="ECO:0008006" key="4">
    <source>
        <dbReference type="Google" id="ProtNLM"/>
    </source>
</evidence>
<dbReference type="RefSeq" id="XP_022643736.1">
    <property type="nucleotide sequence ID" value="XM_022788001.1"/>
</dbReference>
<sequence>MHLADMVRPSWMFSLALAVVLIVSSSQLKLVRRPEVNSWGETFGDPPRSSYSLNTPRAVLRERYCFPKGWPEGRIDWHAGYRCLVVECHPLDYVCPSGDSFTFHERCMACDFMRDLEYAGWIVPHYDYDTNDYRFP</sequence>
<name>A0A7M7JAL6_VARDE</name>
<feature type="chain" id="PRO_5029664760" description="Secreted protein" evidence="1">
    <location>
        <begin position="19"/>
        <end position="136"/>
    </location>
</feature>
<feature type="signal peptide" evidence="1">
    <location>
        <begin position="1"/>
        <end position="18"/>
    </location>
</feature>
<evidence type="ECO:0000313" key="3">
    <source>
        <dbReference type="Proteomes" id="UP000594260"/>
    </source>
</evidence>
<dbReference type="KEGG" id="vde:111243007"/>
<evidence type="ECO:0000313" key="2">
    <source>
        <dbReference type="EnsemblMetazoa" id="XP_022643736"/>
    </source>
</evidence>
<keyword evidence="3" id="KW-1185">Reference proteome</keyword>